<evidence type="ECO:0000313" key="2">
    <source>
        <dbReference type="EMBL" id="KAG7443232.1"/>
    </source>
</evidence>
<feature type="chain" id="PRO_5040160468" description="Secreted protein" evidence="1">
    <location>
        <begin position="22"/>
        <end position="79"/>
    </location>
</feature>
<dbReference type="EMBL" id="MU250546">
    <property type="protein sequence ID" value="KAG7443232.1"/>
    <property type="molecule type" value="Genomic_DNA"/>
</dbReference>
<comment type="caution">
    <text evidence="2">The sequence shown here is derived from an EMBL/GenBank/DDBJ whole genome shotgun (WGS) entry which is preliminary data.</text>
</comment>
<sequence length="79" mass="8530">MGRTALSSVAVCFGIFKGVSASSSGMELTTVLRRVLSIPAGSLFSPSPPVMMLWKERPEERLFVCALSRSLHFGYHIGA</sequence>
<proteinExistence type="predicted"/>
<dbReference type="AlphaFoldDB" id="A0A9P7VML8"/>
<name>A0A9P7VML8_9AGAR</name>
<evidence type="ECO:0000313" key="3">
    <source>
        <dbReference type="Proteomes" id="UP000812287"/>
    </source>
</evidence>
<keyword evidence="3" id="KW-1185">Reference proteome</keyword>
<dbReference type="GeneID" id="66099837"/>
<feature type="signal peptide" evidence="1">
    <location>
        <begin position="1"/>
        <end position="21"/>
    </location>
</feature>
<organism evidence="2 3">
    <name type="scientific">Guyanagaster necrorhizus</name>
    <dbReference type="NCBI Taxonomy" id="856835"/>
    <lineage>
        <taxon>Eukaryota</taxon>
        <taxon>Fungi</taxon>
        <taxon>Dikarya</taxon>
        <taxon>Basidiomycota</taxon>
        <taxon>Agaricomycotina</taxon>
        <taxon>Agaricomycetes</taxon>
        <taxon>Agaricomycetidae</taxon>
        <taxon>Agaricales</taxon>
        <taxon>Marasmiineae</taxon>
        <taxon>Physalacriaceae</taxon>
        <taxon>Guyanagaster</taxon>
    </lineage>
</organism>
<gene>
    <name evidence="2" type="ORF">BT62DRAFT_1009419</name>
</gene>
<dbReference type="RefSeq" id="XP_043036732.1">
    <property type="nucleotide sequence ID" value="XM_043177550.1"/>
</dbReference>
<reference evidence="2" key="1">
    <citation type="submission" date="2020-11" db="EMBL/GenBank/DDBJ databases">
        <title>Adaptations for nitrogen fixation in a non-lichenized fungal sporocarp promotes dispersal by wood-feeding termites.</title>
        <authorList>
            <consortium name="DOE Joint Genome Institute"/>
            <person name="Koch R.A."/>
            <person name="Yoon G."/>
            <person name="Arayal U."/>
            <person name="Lail K."/>
            <person name="Amirebrahimi M."/>
            <person name="Labutti K."/>
            <person name="Lipzen A."/>
            <person name="Riley R."/>
            <person name="Barry K."/>
            <person name="Henrissat B."/>
            <person name="Grigoriev I.V."/>
            <person name="Herr J.R."/>
            <person name="Aime M.C."/>
        </authorList>
    </citation>
    <scope>NUCLEOTIDE SEQUENCE</scope>
    <source>
        <strain evidence="2">MCA 3950</strain>
    </source>
</reference>
<protein>
    <recommendedName>
        <fullName evidence="4">Secreted protein</fullName>
    </recommendedName>
</protein>
<dbReference type="Proteomes" id="UP000812287">
    <property type="component" value="Unassembled WGS sequence"/>
</dbReference>
<keyword evidence="1" id="KW-0732">Signal</keyword>
<accession>A0A9P7VML8</accession>
<evidence type="ECO:0008006" key="4">
    <source>
        <dbReference type="Google" id="ProtNLM"/>
    </source>
</evidence>
<evidence type="ECO:0000256" key="1">
    <source>
        <dbReference type="SAM" id="SignalP"/>
    </source>
</evidence>